<sequence>MSYKVSLIKTAIKLTPFKLFFWLANFKLKGVAEVQAFNFDIDNRTLSASTLLYGEPEAINVSVENFAIIASEHGYQFKLEHASSNKPWLNNLLAKITGKAWDIPVPKQYQAEMALVAELFAPKSEQ</sequence>
<name>A0A0F3IKM9_9GAMM</name>
<comment type="caution">
    <text evidence="1">The sequence shown here is derived from an EMBL/GenBank/DDBJ whole genome shotgun (WGS) entry which is preliminary data.</text>
</comment>
<evidence type="ECO:0000313" key="1">
    <source>
        <dbReference type="EMBL" id="KJV07300.1"/>
    </source>
</evidence>
<reference evidence="1 2" key="2">
    <citation type="journal article" date="2016" name="Microb. Ecol.">
        <title>Genome Characteristics of a Novel Type I Methanotroph (Sn10-6) Isolated from a Flooded Indian Rice Field.</title>
        <authorList>
            <person name="Rahalkar M.C."/>
            <person name="Pandit P.S."/>
            <person name="Dhakephalkar P.K."/>
            <person name="Pore S."/>
            <person name="Arora P."/>
            <person name="Kapse N."/>
        </authorList>
    </citation>
    <scope>NUCLEOTIDE SEQUENCE [LARGE SCALE GENOMIC DNA]</scope>
    <source>
        <strain evidence="1 2">Sn10-6</strain>
    </source>
</reference>
<dbReference type="EMBL" id="LAJX01000047">
    <property type="protein sequence ID" value="KJV07300.1"/>
    <property type="molecule type" value="Genomic_DNA"/>
</dbReference>
<organism evidence="1 2">
    <name type="scientific">Methylocucumis oryzae</name>
    <dbReference type="NCBI Taxonomy" id="1632867"/>
    <lineage>
        <taxon>Bacteria</taxon>
        <taxon>Pseudomonadati</taxon>
        <taxon>Pseudomonadota</taxon>
        <taxon>Gammaproteobacteria</taxon>
        <taxon>Methylococcales</taxon>
        <taxon>Methylococcaceae</taxon>
        <taxon>Methylocucumis</taxon>
    </lineage>
</organism>
<reference evidence="2" key="1">
    <citation type="submission" date="2015-03" db="EMBL/GenBank/DDBJ databases">
        <title>Draft genome sequence of a novel methanotroph (Sn10-6) isolated from flooded ricefield rhizosphere in India.</title>
        <authorList>
            <person name="Pandit P.S."/>
            <person name="Pore S.D."/>
            <person name="Arora P."/>
            <person name="Kapse N.G."/>
            <person name="Dhakephalkar P.K."/>
            <person name="Rahalkar M.C."/>
        </authorList>
    </citation>
    <scope>NUCLEOTIDE SEQUENCE [LARGE SCALE GENOMIC DNA]</scope>
    <source>
        <strain evidence="2">Sn10-6</strain>
    </source>
</reference>
<accession>A0A0F3IKM9</accession>
<dbReference type="Proteomes" id="UP000033684">
    <property type="component" value="Unassembled WGS sequence"/>
</dbReference>
<keyword evidence="2" id="KW-1185">Reference proteome</keyword>
<proteinExistence type="predicted"/>
<protein>
    <submittedName>
        <fullName evidence="1">Uncharacterized protein</fullName>
    </submittedName>
</protein>
<gene>
    <name evidence="1" type="ORF">VZ94_05525</name>
</gene>
<evidence type="ECO:0000313" key="2">
    <source>
        <dbReference type="Proteomes" id="UP000033684"/>
    </source>
</evidence>
<dbReference type="RefSeq" id="WP_045778475.1">
    <property type="nucleotide sequence ID" value="NZ_LAJX01000047.1"/>
</dbReference>
<dbReference type="OrthoDB" id="5567772at2"/>
<dbReference type="AlphaFoldDB" id="A0A0F3IKM9"/>